<feature type="region of interest" description="Disordered" evidence="1">
    <location>
        <begin position="1"/>
        <end position="57"/>
    </location>
</feature>
<dbReference type="InterPro" id="IPR009003">
    <property type="entry name" value="Peptidase_S1_PA"/>
</dbReference>
<name>A0A9W8WG96_9HYPO</name>
<organism evidence="2 3">
    <name type="scientific">Fusarium piperis</name>
    <dbReference type="NCBI Taxonomy" id="1435070"/>
    <lineage>
        <taxon>Eukaryota</taxon>
        <taxon>Fungi</taxon>
        <taxon>Dikarya</taxon>
        <taxon>Ascomycota</taxon>
        <taxon>Pezizomycotina</taxon>
        <taxon>Sordariomycetes</taxon>
        <taxon>Hypocreomycetidae</taxon>
        <taxon>Hypocreales</taxon>
        <taxon>Nectriaceae</taxon>
        <taxon>Fusarium</taxon>
        <taxon>Fusarium solani species complex</taxon>
    </lineage>
</organism>
<sequence length="680" mass="74910">MDPNNPSEPGGSGGNEPKEAFNRGFPGSLPTPSTSSSERTRRRMQSSSGDSEPHVPGKPILVAKYRVACPVLRPTPLVACYGGLSAKLQSCRAAITNAAERILDNHNLTDEDITDVAVLYRQKPYAPNTNVPTLFIINPWNENSSRSWPLAAREIVDEVDKILADAECDETLHVEMIAPERVRPKYISPAPSLPGLSQAWPELQSAIHQKLDTYQATRSYVTLIGLFRLGLSPSPSLNPITVYVSLEDDSDETQWGAISRHLESYLHSQGWTSFVVHLEHNVVDRCAFDLNLPGGSHRIINQRLKESSHYLKGDYQDVVGLGASLGAAQYLRTTGGSIANPSAGTLGCYIEIRATGSTTWQKFGLTNYHIMRPCLDGFVVQETKADCTSDPVATPEQIKADLVALAEDTPRVNSELWKADHRVFHRLKYNRPMTLESPARVKHNYTIWYLNTLIQKSRERGGGLEAIRAEKLEREKASKIFFFDTKSNGYGSVRMASGFARRTPERNHRLDWAVIEVNPSRIGENRLPTEEDWNSTNVGTEIPGSSTFGALLRHPSSSLKAMSLEDSVWKVGATSGPTHGVYNEYKVYCKMKDDRHVTGPPRYSEQFVITGNDTSRFCGPGDSGAVVFNAQGEAIGLLFSGQRPDQSTAGYGLVTPIEDVFESIKACSSGTIDDIRIAEA</sequence>
<evidence type="ECO:0000256" key="1">
    <source>
        <dbReference type="SAM" id="MobiDB-lite"/>
    </source>
</evidence>
<dbReference type="SUPFAM" id="SSF50494">
    <property type="entry name" value="Trypsin-like serine proteases"/>
    <property type="match status" value="1"/>
</dbReference>
<dbReference type="Proteomes" id="UP001140502">
    <property type="component" value="Unassembled WGS sequence"/>
</dbReference>
<dbReference type="InterPro" id="IPR043504">
    <property type="entry name" value="Peptidase_S1_PA_chymotrypsin"/>
</dbReference>
<dbReference type="Gene3D" id="2.40.10.10">
    <property type="entry name" value="Trypsin-like serine proteases"/>
    <property type="match status" value="1"/>
</dbReference>
<gene>
    <name evidence="2" type="ORF">N0V84_004031</name>
</gene>
<dbReference type="OrthoDB" id="5424209at2759"/>
<evidence type="ECO:0000313" key="2">
    <source>
        <dbReference type="EMBL" id="KAJ4324065.1"/>
    </source>
</evidence>
<dbReference type="AlphaFoldDB" id="A0A9W8WG96"/>
<proteinExistence type="predicted"/>
<feature type="compositionally biased region" description="Low complexity" evidence="1">
    <location>
        <begin position="26"/>
        <end position="37"/>
    </location>
</feature>
<accession>A0A9W8WG96</accession>
<protein>
    <submittedName>
        <fullName evidence="2">Uncharacterized protein</fullName>
    </submittedName>
</protein>
<evidence type="ECO:0000313" key="3">
    <source>
        <dbReference type="Proteomes" id="UP001140502"/>
    </source>
</evidence>
<dbReference type="EMBL" id="JAPEUR010000063">
    <property type="protein sequence ID" value="KAJ4324065.1"/>
    <property type="molecule type" value="Genomic_DNA"/>
</dbReference>
<reference evidence="2" key="1">
    <citation type="submission" date="2022-10" db="EMBL/GenBank/DDBJ databases">
        <title>Tapping the CABI collections for fungal endophytes: first genome assemblies for Collariella, Neodidymelliopsis, Ascochyta clinopodiicola, Didymella pomorum, Didymosphaeria variabile, Neocosmospora piperis and Neocucurbitaria cava.</title>
        <authorList>
            <person name="Hill R."/>
        </authorList>
    </citation>
    <scope>NUCLEOTIDE SEQUENCE</scope>
    <source>
        <strain evidence="2">IMI 366586</strain>
    </source>
</reference>
<comment type="caution">
    <text evidence="2">The sequence shown here is derived from an EMBL/GenBank/DDBJ whole genome shotgun (WGS) entry which is preliminary data.</text>
</comment>
<keyword evidence="3" id="KW-1185">Reference proteome</keyword>